<name>A0A9N9B2B5_9GLOM</name>
<dbReference type="AlphaFoldDB" id="A0A9N9B2B5"/>
<evidence type="ECO:0000313" key="2">
    <source>
        <dbReference type="Proteomes" id="UP000789739"/>
    </source>
</evidence>
<sequence length="111" mass="12488">MNQVNESTYVNTIIMPTIQAALKDTPLRSSISCSKRQSYVSANGWTLKFSAGWLQKFKDCRLPKLHGPATIVDALPLLKSTCKTCPLELIYNKDETGIFYSLELDRREGSM</sequence>
<reference evidence="1" key="1">
    <citation type="submission" date="2021-06" db="EMBL/GenBank/DDBJ databases">
        <authorList>
            <person name="Kallberg Y."/>
            <person name="Tangrot J."/>
            <person name="Rosling A."/>
        </authorList>
    </citation>
    <scope>NUCLEOTIDE SEQUENCE</scope>
    <source>
        <strain evidence="1">BR232B</strain>
    </source>
</reference>
<dbReference type="EMBL" id="CAJVPI010000547">
    <property type="protein sequence ID" value="CAG8549053.1"/>
    <property type="molecule type" value="Genomic_DNA"/>
</dbReference>
<organism evidence="1 2">
    <name type="scientific">Paraglomus brasilianum</name>
    <dbReference type="NCBI Taxonomy" id="144538"/>
    <lineage>
        <taxon>Eukaryota</taxon>
        <taxon>Fungi</taxon>
        <taxon>Fungi incertae sedis</taxon>
        <taxon>Mucoromycota</taxon>
        <taxon>Glomeromycotina</taxon>
        <taxon>Glomeromycetes</taxon>
        <taxon>Paraglomerales</taxon>
        <taxon>Paraglomeraceae</taxon>
        <taxon>Paraglomus</taxon>
    </lineage>
</organism>
<gene>
    <name evidence="1" type="ORF">PBRASI_LOCUS4986</name>
</gene>
<accession>A0A9N9B2B5</accession>
<proteinExistence type="predicted"/>
<protein>
    <submittedName>
        <fullName evidence="1">10227_t:CDS:1</fullName>
    </submittedName>
</protein>
<dbReference type="Proteomes" id="UP000789739">
    <property type="component" value="Unassembled WGS sequence"/>
</dbReference>
<keyword evidence="2" id="KW-1185">Reference proteome</keyword>
<comment type="caution">
    <text evidence="1">The sequence shown here is derived from an EMBL/GenBank/DDBJ whole genome shotgun (WGS) entry which is preliminary data.</text>
</comment>
<evidence type="ECO:0000313" key="1">
    <source>
        <dbReference type="EMBL" id="CAG8549053.1"/>
    </source>
</evidence>
<dbReference type="OrthoDB" id="2433378at2759"/>